<sequence>MTLVPYLASTIY</sequence>
<evidence type="ECO:0000313" key="2">
    <source>
        <dbReference type="Proteomes" id="UP001187734"/>
    </source>
</evidence>
<name>A0AAE8MPJ6_9HYPO</name>
<organism evidence="1 2">
    <name type="scientific">Fusarium torulosum</name>
    <dbReference type="NCBI Taxonomy" id="33205"/>
    <lineage>
        <taxon>Eukaryota</taxon>
        <taxon>Fungi</taxon>
        <taxon>Dikarya</taxon>
        <taxon>Ascomycota</taxon>
        <taxon>Pezizomycotina</taxon>
        <taxon>Sordariomycetes</taxon>
        <taxon>Hypocreomycetidae</taxon>
        <taxon>Hypocreales</taxon>
        <taxon>Nectriaceae</taxon>
        <taxon>Fusarium</taxon>
    </lineage>
</organism>
<comment type="caution">
    <text evidence="1">The sequence shown here is derived from an EMBL/GenBank/DDBJ whole genome shotgun (WGS) entry which is preliminary data.</text>
</comment>
<reference evidence="1" key="1">
    <citation type="submission" date="2018-03" db="EMBL/GenBank/DDBJ databases">
        <authorList>
            <person name="Guldener U."/>
        </authorList>
    </citation>
    <scope>NUCLEOTIDE SEQUENCE</scope>
</reference>
<proteinExistence type="predicted"/>
<gene>
    <name evidence="1" type="ORF">FTOL_13987</name>
</gene>
<dbReference type="Proteomes" id="UP001187734">
    <property type="component" value="Unassembled WGS sequence"/>
</dbReference>
<protein>
    <submittedName>
        <fullName evidence="1">Uncharacterized protein</fullName>
    </submittedName>
</protein>
<evidence type="ECO:0000313" key="1">
    <source>
        <dbReference type="EMBL" id="SPJ93381.1"/>
    </source>
</evidence>
<keyword evidence="2" id="KW-1185">Reference proteome</keyword>
<dbReference type="EMBL" id="ONZP01001320">
    <property type="protein sequence ID" value="SPJ93381.1"/>
    <property type="molecule type" value="Genomic_DNA"/>
</dbReference>
<accession>A0AAE8MPJ6</accession>